<reference evidence="3" key="1">
    <citation type="journal article" date="2007" name="Proc. Natl. Acad. Sci. U.S.A.">
        <title>Genome sequencing reveals complex secondary metabolome in the marine actinomycete Salinispora tropica.</title>
        <authorList>
            <person name="Udwary D.W."/>
            <person name="Zeigler L."/>
            <person name="Asolkar R.N."/>
            <person name="Singan V."/>
            <person name="Lapidus A."/>
            <person name="Fenical W."/>
            <person name="Jensen P.R."/>
            <person name="Moore B.S."/>
        </authorList>
    </citation>
    <scope>NUCLEOTIDE SEQUENCE [LARGE SCALE GENOMIC DNA]</scope>
    <source>
        <strain evidence="3">ATCC BAA-916 / DSM 44818 / CNB-440</strain>
    </source>
</reference>
<protein>
    <submittedName>
        <fullName evidence="2">Uncharacterized protein</fullName>
    </submittedName>
</protein>
<dbReference type="Proteomes" id="UP000000235">
    <property type="component" value="Chromosome"/>
</dbReference>
<proteinExistence type="predicted"/>
<dbReference type="AlphaFoldDB" id="A4X2Z4"/>
<feature type="region of interest" description="Disordered" evidence="1">
    <location>
        <begin position="104"/>
        <end position="150"/>
    </location>
</feature>
<keyword evidence="3" id="KW-1185">Reference proteome</keyword>
<dbReference type="PATRIC" id="fig|369723.5.peg.778"/>
<sequence>MGVSGALARLAVRHSHLLVIEVPGHWLTRVAVERLAGIRGWRLAVSPADADILAVCGSPGPELALAAVSLWEQLPGPRARIDVAAPDLVAAALDQADAVLRDTARQRRDSTARDGQGSHDGEDPAASGRDDPAAARHERPATAYGGHPTDWRGACSAVRGDAMGPAAIESAPRGAIALAHGGEDRDGLEMDVLHVRLGPVLPDWPAGLVLRAHLHGDLIVEAQAGVVDAGQGGYASGAHVVGGDTSGEASQDVGEFAAQRCDNAARVLALAGWQDAAGRARAVRDRFLTGEWSVATTELARLRRRVRRSGLLRWSLRRVGPLLPGELARLGLAPELTGDVWDRLNGMLDRAVAAVGGSGSVVVSLPVTPPAAVAGVVSGWDVATARLIVASLDIAALGTVRDG</sequence>
<evidence type="ECO:0000313" key="2">
    <source>
        <dbReference type="EMBL" id="ABP53244.1"/>
    </source>
</evidence>
<feature type="compositionally biased region" description="Basic and acidic residues" evidence="1">
    <location>
        <begin position="104"/>
        <end position="140"/>
    </location>
</feature>
<organism evidence="2 3">
    <name type="scientific">Salinispora tropica (strain ATCC BAA-916 / DSM 44818 / JCM 13857 / NBRC 105044 / CNB-440)</name>
    <dbReference type="NCBI Taxonomy" id="369723"/>
    <lineage>
        <taxon>Bacteria</taxon>
        <taxon>Bacillati</taxon>
        <taxon>Actinomycetota</taxon>
        <taxon>Actinomycetes</taxon>
        <taxon>Micromonosporales</taxon>
        <taxon>Micromonosporaceae</taxon>
        <taxon>Salinispora</taxon>
    </lineage>
</organism>
<accession>A4X2Z4</accession>
<dbReference type="KEGG" id="stp:Strop_0767"/>
<evidence type="ECO:0000256" key="1">
    <source>
        <dbReference type="SAM" id="MobiDB-lite"/>
    </source>
</evidence>
<dbReference type="RefSeq" id="WP_011904678.1">
    <property type="nucleotide sequence ID" value="NC_009380.1"/>
</dbReference>
<gene>
    <name evidence="2" type="ordered locus">Strop_0767</name>
</gene>
<dbReference type="HOGENOM" id="CLU_033151_0_0_11"/>
<dbReference type="STRING" id="369723.Strop_0767"/>
<name>A4X2Z4_SALTO</name>
<dbReference type="eggNOG" id="ENOG5032VZ3">
    <property type="taxonomic scope" value="Bacteria"/>
</dbReference>
<dbReference type="EMBL" id="CP000667">
    <property type="protein sequence ID" value="ABP53244.1"/>
    <property type="molecule type" value="Genomic_DNA"/>
</dbReference>
<evidence type="ECO:0000313" key="3">
    <source>
        <dbReference type="Proteomes" id="UP000000235"/>
    </source>
</evidence>